<dbReference type="GO" id="GO:0030151">
    <property type="term" value="F:molybdenum ion binding"/>
    <property type="evidence" value="ECO:0007669"/>
    <property type="project" value="InterPro"/>
</dbReference>
<gene>
    <name evidence="2" type="ORF">D3P09_25130</name>
</gene>
<dbReference type="InterPro" id="IPR011037">
    <property type="entry name" value="Pyrv_Knase-like_insert_dom_sf"/>
</dbReference>
<proteinExistence type="predicted"/>
<organism evidence="2 3">
    <name type="scientific">Paenibacillus pinisoli</name>
    <dbReference type="NCBI Taxonomy" id="1276110"/>
    <lineage>
        <taxon>Bacteria</taxon>
        <taxon>Bacillati</taxon>
        <taxon>Bacillota</taxon>
        <taxon>Bacilli</taxon>
        <taxon>Bacillales</taxon>
        <taxon>Paenibacillaceae</taxon>
        <taxon>Paenibacillus</taxon>
    </lineage>
</organism>
<feature type="domain" description="MOSC" evidence="1">
    <location>
        <begin position="88"/>
        <end position="237"/>
    </location>
</feature>
<dbReference type="InterPro" id="IPR052716">
    <property type="entry name" value="MOSC_domain"/>
</dbReference>
<dbReference type="PANTHER" id="PTHR36930">
    <property type="entry name" value="METAL-SULFUR CLUSTER BIOSYNTHESIS PROTEINS YUAD-RELATED"/>
    <property type="match status" value="1"/>
</dbReference>
<sequence>MAKRIGEVSAIYRYPVKSFRGERLEGCEVAEYGLRGDRVCSFYDETKEGWSRFVTARAIPDMLSYQASYASEEVRIIGPDGSQYNWDDRLLEQIQSRSRKTLSMSAMFAPNPESDELLSVDAASLLILTDKTIREIEAKWGKELDELRFRPNLMVKLEEDEEEEQSWIGKRLRIGDAELRVDSACERCSMITIDPATLERDPSLLKQVNEHFQLNVGVYASVTKTGFIRMGDSLSLLD</sequence>
<evidence type="ECO:0000259" key="1">
    <source>
        <dbReference type="PROSITE" id="PS51340"/>
    </source>
</evidence>
<dbReference type="PANTHER" id="PTHR36930:SF1">
    <property type="entry name" value="MOSC DOMAIN-CONTAINING PROTEIN"/>
    <property type="match status" value="1"/>
</dbReference>
<dbReference type="OrthoDB" id="581532at2"/>
<dbReference type="Proteomes" id="UP000267798">
    <property type="component" value="Unassembled WGS sequence"/>
</dbReference>
<dbReference type="PROSITE" id="PS51340">
    <property type="entry name" value="MOSC"/>
    <property type="match status" value="1"/>
</dbReference>
<dbReference type="InterPro" id="IPR005303">
    <property type="entry name" value="MOCOS_middle"/>
</dbReference>
<dbReference type="SUPFAM" id="SSF50800">
    <property type="entry name" value="PK beta-barrel domain-like"/>
    <property type="match status" value="1"/>
</dbReference>
<reference evidence="2 3" key="1">
    <citation type="submission" date="2018-09" db="EMBL/GenBank/DDBJ databases">
        <title>Paenibacillus aracenensis nov. sp. isolated from a cave in southern Spain.</title>
        <authorList>
            <person name="Jurado V."/>
            <person name="Gutierrez-Patricio S."/>
            <person name="Gonzalez-Pimentel J.L."/>
            <person name="Miller A.Z."/>
            <person name="Laiz L."/>
            <person name="Saiz-Jimenez C."/>
        </authorList>
    </citation>
    <scope>NUCLEOTIDE SEQUENCE [LARGE SCALE GENOMIC DNA]</scope>
    <source>
        <strain evidence="2 3">JCM 19203</strain>
    </source>
</reference>
<evidence type="ECO:0000313" key="2">
    <source>
        <dbReference type="EMBL" id="RJX37187.1"/>
    </source>
</evidence>
<name>A0A3A6PAA0_9BACL</name>
<dbReference type="Pfam" id="PF03473">
    <property type="entry name" value="MOSC"/>
    <property type="match status" value="1"/>
</dbReference>
<dbReference type="InterPro" id="IPR005302">
    <property type="entry name" value="MoCF_Sase_C"/>
</dbReference>
<evidence type="ECO:0000313" key="3">
    <source>
        <dbReference type="Proteomes" id="UP000267798"/>
    </source>
</evidence>
<dbReference type="EMBL" id="QXQB01000007">
    <property type="protein sequence ID" value="RJX37187.1"/>
    <property type="molecule type" value="Genomic_DNA"/>
</dbReference>
<keyword evidence="3" id="KW-1185">Reference proteome</keyword>
<dbReference type="AlphaFoldDB" id="A0A3A6PAA0"/>
<dbReference type="GO" id="GO:0003824">
    <property type="term" value="F:catalytic activity"/>
    <property type="evidence" value="ECO:0007669"/>
    <property type="project" value="InterPro"/>
</dbReference>
<dbReference type="Gene3D" id="2.40.33.20">
    <property type="entry name" value="PK beta-barrel domain-like"/>
    <property type="match status" value="1"/>
</dbReference>
<dbReference type="RefSeq" id="WP_120114184.1">
    <property type="nucleotide sequence ID" value="NZ_QXQB01000007.1"/>
</dbReference>
<dbReference type="Pfam" id="PF03476">
    <property type="entry name" value="MOSC_N"/>
    <property type="match status" value="1"/>
</dbReference>
<comment type="caution">
    <text evidence="2">The sequence shown here is derived from an EMBL/GenBank/DDBJ whole genome shotgun (WGS) entry which is preliminary data.</text>
</comment>
<accession>A0A3A6PAA0</accession>
<protein>
    <submittedName>
        <fullName evidence="2">MOSC domain-containing protein</fullName>
    </submittedName>
</protein>
<dbReference type="GO" id="GO:0030170">
    <property type="term" value="F:pyridoxal phosphate binding"/>
    <property type="evidence" value="ECO:0007669"/>
    <property type="project" value="InterPro"/>
</dbReference>